<dbReference type="InterPro" id="IPR020043">
    <property type="entry name" value="Deacetylase_Atu3266-like"/>
</dbReference>
<dbReference type="Proteomes" id="UP000319210">
    <property type="component" value="Unassembled WGS sequence"/>
</dbReference>
<accession>A0A4Y3R5V3</accession>
<dbReference type="InterPro" id="IPR011059">
    <property type="entry name" value="Metal-dep_hydrolase_composite"/>
</dbReference>
<dbReference type="NCBIfam" id="NF006689">
    <property type="entry name" value="PRK09237.1"/>
    <property type="match status" value="1"/>
</dbReference>
<feature type="binding site" evidence="1">
    <location>
        <position position="61"/>
    </location>
    <ligand>
        <name>Zn(2+)</name>
        <dbReference type="ChEBI" id="CHEBI:29105"/>
        <label>1</label>
    </ligand>
</feature>
<dbReference type="GO" id="GO:0016810">
    <property type="term" value="F:hydrolase activity, acting on carbon-nitrogen (but not peptide) bonds"/>
    <property type="evidence" value="ECO:0007669"/>
    <property type="project" value="InterPro"/>
</dbReference>
<feature type="binding site" evidence="1">
    <location>
        <position position="274"/>
    </location>
    <ligand>
        <name>Zn(2+)</name>
        <dbReference type="ChEBI" id="CHEBI:29105"/>
        <label>1</label>
    </ligand>
</feature>
<evidence type="ECO:0000313" key="6">
    <source>
        <dbReference type="EMBL" id="GEB53025.1"/>
    </source>
</evidence>
<dbReference type="Gene3D" id="2.30.40.10">
    <property type="entry name" value="Urease, subunit C, domain 1"/>
    <property type="match status" value="1"/>
</dbReference>
<reference evidence="6 7" key="1">
    <citation type="submission" date="2019-06" db="EMBL/GenBank/DDBJ databases">
        <title>Whole genome shotgun sequence of Streptomyces cacaoi subsp. cacaoi NBRC 12748.</title>
        <authorList>
            <person name="Hosoyama A."/>
            <person name="Uohara A."/>
            <person name="Ohji S."/>
            <person name="Ichikawa N."/>
        </authorList>
    </citation>
    <scope>NUCLEOTIDE SEQUENCE [LARGE SCALE GENOMIC DNA]</scope>
    <source>
        <strain evidence="6 7">NBRC 12748</strain>
    </source>
</reference>
<feature type="region of interest" description="Disordered" evidence="4">
    <location>
        <begin position="1"/>
        <end position="22"/>
    </location>
</feature>
<feature type="site" description="Transition state stabilizer" evidence="3">
    <location>
        <position position="160"/>
    </location>
</feature>
<evidence type="ECO:0000313" key="7">
    <source>
        <dbReference type="Proteomes" id="UP000319210"/>
    </source>
</evidence>
<dbReference type="SUPFAM" id="SSF51338">
    <property type="entry name" value="Composite domain of metallo-dependent hydrolases"/>
    <property type="match status" value="1"/>
</dbReference>
<sequence>MDELVLTGGRLADPERGTIEPGDLAVRDGRIARTGPPGTLRGRETLDATGLLVTPGLIDLHTHVYPGRTGLGVPADSVGVEQGVTTVADAGSCGSDDWADFRRTVVGAARTRVRSWLNISRHGLVQGHSELAGGPRDIDLDTADALLRREGAVVRGLKVRMSRSVLGDSGLAPLRTATRLAARHGLPVMVHVGNEPPALADVLGLLGAGDVVTHAFHGKPGGLFGDGFEPLPAVWDALERGVLLDVGHGSSSFAFRTAERALAAGVRPHTAGTDLHRRNADGPVHSLTDTLGKLLALGMPLLEVLACATSRPARVLQEDGRLGSLRPGAVADLTLLHLSEEPVTFTDATGERRRGGRSLTVRGALLAGRPGGPGLPEPAV</sequence>
<gene>
    <name evidence="6" type="ORF">SCA03_55760</name>
</gene>
<protein>
    <submittedName>
        <fullName evidence="6">Dihydroorotase</fullName>
    </submittedName>
</protein>
<evidence type="ECO:0000256" key="4">
    <source>
        <dbReference type="SAM" id="MobiDB-lite"/>
    </source>
</evidence>
<evidence type="ECO:0000256" key="3">
    <source>
        <dbReference type="PIRSR" id="PIRSR039004-3"/>
    </source>
</evidence>
<dbReference type="OrthoDB" id="9807210at2"/>
<dbReference type="PIRSF" id="PIRSF039004">
    <property type="entry name" value="ADE_EF_0837"/>
    <property type="match status" value="1"/>
</dbReference>
<feature type="binding site" evidence="1">
    <location>
        <position position="214"/>
    </location>
    <ligand>
        <name>Zn(2+)</name>
        <dbReference type="ChEBI" id="CHEBI:29105"/>
        <label>2</label>
    </ligand>
</feature>
<feature type="binding site" evidence="1">
    <location>
        <position position="63"/>
    </location>
    <ligand>
        <name>Zn(2+)</name>
        <dbReference type="ChEBI" id="CHEBI:29105"/>
        <label>1</label>
    </ligand>
</feature>
<evidence type="ECO:0000256" key="2">
    <source>
        <dbReference type="PIRSR" id="PIRSR039004-2"/>
    </source>
</evidence>
<comment type="caution">
    <text evidence="6">The sequence shown here is derived from an EMBL/GenBank/DDBJ whole genome shotgun (WGS) entry which is preliminary data.</text>
</comment>
<dbReference type="SUPFAM" id="SSF51556">
    <property type="entry name" value="Metallo-dependent hydrolases"/>
    <property type="match status" value="1"/>
</dbReference>
<dbReference type="RefSeq" id="WP_051857118.1">
    <property type="nucleotide sequence ID" value="NZ_BJMM01000041.1"/>
</dbReference>
<name>A0A4Y3R5V3_STRCI</name>
<dbReference type="AlphaFoldDB" id="A0A4Y3R5V3"/>
<feature type="binding site" description="via carbamate group" evidence="1">
    <location>
        <position position="158"/>
    </location>
    <ligand>
        <name>Zn(2+)</name>
        <dbReference type="ChEBI" id="CHEBI:29105"/>
        <label>1</label>
    </ligand>
</feature>
<dbReference type="PANTHER" id="PTHR42717:SF1">
    <property type="entry name" value="IMIDAZOLONEPROPIONASE AND RELATED AMIDOHYDROLASES"/>
    <property type="match status" value="1"/>
</dbReference>
<keyword evidence="7" id="KW-1185">Reference proteome</keyword>
<dbReference type="InterPro" id="IPR006680">
    <property type="entry name" value="Amidohydro-rel"/>
</dbReference>
<evidence type="ECO:0000256" key="1">
    <source>
        <dbReference type="PIRSR" id="PIRSR039004-1"/>
    </source>
</evidence>
<organism evidence="6 7">
    <name type="scientific">Streptomyces cacaoi</name>
    <dbReference type="NCBI Taxonomy" id="1898"/>
    <lineage>
        <taxon>Bacteria</taxon>
        <taxon>Bacillati</taxon>
        <taxon>Actinomycetota</taxon>
        <taxon>Actinomycetes</taxon>
        <taxon>Kitasatosporales</taxon>
        <taxon>Streptomycetaceae</taxon>
        <taxon>Streptomyces</taxon>
    </lineage>
</organism>
<feature type="binding site" evidence="1">
    <location>
        <position position="191"/>
    </location>
    <ligand>
        <name>Zn(2+)</name>
        <dbReference type="ChEBI" id="CHEBI:29105"/>
        <label>2</label>
    </ligand>
</feature>
<keyword evidence="1" id="KW-0479">Metal-binding</keyword>
<dbReference type="Gene3D" id="3.20.20.140">
    <property type="entry name" value="Metal-dependent hydrolases"/>
    <property type="match status" value="1"/>
</dbReference>
<dbReference type="InterPro" id="IPR032466">
    <property type="entry name" value="Metal_Hydrolase"/>
</dbReference>
<proteinExistence type="predicted"/>
<feature type="domain" description="Amidohydrolase-related" evidence="5">
    <location>
        <begin position="257"/>
        <end position="338"/>
    </location>
</feature>
<dbReference type="GO" id="GO:0046872">
    <property type="term" value="F:metal ion binding"/>
    <property type="evidence" value="ECO:0007669"/>
    <property type="project" value="UniProtKB-KW"/>
</dbReference>
<dbReference type="EMBL" id="BJMM01000041">
    <property type="protein sequence ID" value="GEB53025.1"/>
    <property type="molecule type" value="Genomic_DNA"/>
</dbReference>
<dbReference type="GO" id="GO:0019213">
    <property type="term" value="F:deacetylase activity"/>
    <property type="evidence" value="ECO:0007669"/>
    <property type="project" value="InterPro"/>
</dbReference>
<evidence type="ECO:0000259" key="5">
    <source>
        <dbReference type="Pfam" id="PF01979"/>
    </source>
</evidence>
<dbReference type="PANTHER" id="PTHR42717">
    <property type="entry name" value="DIHYDROOROTASE-RELATED"/>
    <property type="match status" value="1"/>
</dbReference>
<dbReference type="Pfam" id="PF01979">
    <property type="entry name" value="Amidohydro_1"/>
    <property type="match status" value="1"/>
</dbReference>
<feature type="modified residue" description="N6-carboxylysine" evidence="2">
    <location>
        <position position="158"/>
    </location>
</feature>
<feature type="binding site" description="via carbamate group" evidence="1">
    <location>
        <position position="158"/>
    </location>
    <ligand>
        <name>Zn(2+)</name>
        <dbReference type="ChEBI" id="CHEBI:29105"/>
        <label>2</label>
    </ligand>
</feature>
<keyword evidence="1" id="KW-0862">Zinc</keyword>